<gene>
    <name evidence="1" type="ORF">S01H4_16855</name>
</gene>
<organism evidence="1">
    <name type="scientific">marine sediment metagenome</name>
    <dbReference type="NCBI Taxonomy" id="412755"/>
    <lineage>
        <taxon>unclassified sequences</taxon>
        <taxon>metagenomes</taxon>
        <taxon>ecological metagenomes</taxon>
    </lineage>
</organism>
<dbReference type="AlphaFoldDB" id="X0YM85"/>
<reference evidence="1" key="1">
    <citation type="journal article" date="2014" name="Front. Microbiol.">
        <title>High frequency of phylogenetically diverse reductive dehalogenase-homologous genes in deep subseafloor sedimentary metagenomes.</title>
        <authorList>
            <person name="Kawai M."/>
            <person name="Futagami T."/>
            <person name="Toyoda A."/>
            <person name="Takaki Y."/>
            <person name="Nishi S."/>
            <person name="Hori S."/>
            <person name="Arai W."/>
            <person name="Tsubouchi T."/>
            <person name="Morono Y."/>
            <person name="Uchiyama I."/>
            <person name="Ito T."/>
            <person name="Fujiyama A."/>
            <person name="Inagaki F."/>
            <person name="Takami H."/>
        </authorList>
    </citation>
    <scope>NUCLEOTIDE SEQUENCE</scope>
    <source>
        <strain evidence="1">Expedition CK06-06</strain>
    </source>
</reference>
<sequence length="61" mass="7221">MAGKTKKSRTHNEYAHDENIIKRAIMTDKLREKLEKKRLAKLEKIKTENDLSPNLKKIEMI</sequence>
<protein>
    <submittedName>
        <fullName evidence="1">Uncharacterized protein</fullName>
    </submittedName>
</protein>
<dbReference type="EMBL" id="BART01007407">
    <property type="protein sequence ID" value="GAG57419.1"/>
    <property type="molecule type" value="Genomic_DNA"/>
</dbReference>
<accession>X0YM85</accession>
<evidence type="ECO:0000313" key="1">
    <source>
        <dbReference type="EMBL" id="GAG57419.1"/>
    </source>
</evidence>
<comment type="caution">
    <text evidence="1">The sequence shown here is derived from an EMBL/GenBank/DDBJ whole genome shotgun (WGS) entry which is preliminary data.</text>
</comment>
<name>X0YM85_9ZZZZ</name>
<proteinExistence type="predicted"/>